<accession>A0AAD5S9M3</accession>
<dbReference type="Gene3D" id="1.20.5.2210">
    <property type="match status" value="1"/>
</dbReference>
<dbReference type="PANTHER" id="PTHR12733:SF3">
    <property type="entry name" value="ATP SYNTHASE F(0) COMPLEX SUBUNIT B1, MITOCHONDRIAL"/>
    <property type="match status" value="1"/>
</dbReference>
<proteinExistence type="inferred from homology"/>
<dbReference type="GO" id="GO:0046933">
    <property type="term" value="F:proton-transporting ATP synthase activity, rotational mechanism"/>
    <property type="evidence" value="ECO:0007669"/>
    <property type="project" value="TreeGrafter"/>
</dbReference>
<keyword evidence="10" id="KW-1185">Reference proteome</keyword>
<evidence type="ECO:0000256" key="1">
    <source>
        <dbReference type="ARBA" id="ARBA00022448"/>
    </source>
</evidence>
<evidence type="ECO:0000256" key="7">
    <source>
        <dbReference type="ARBA" id="ARBA00023136"/>
    </source>
</evidence>
<dbReference type="GO" id="GO:0045259">
    <property type="term" value="C:proton-transporting ATP synthase complex"/>
    <property type="evidence" value="ECO:0007669"/>
    <property type="project" value="UniProtKB-KW"/>
</dbReference>
<comment type="caution">
    <text evidence="9">The sequence shown here is derived from an EMBL/GenBank/DDBJ whole genome shotgun (WGS) entry which is preliminary data.</text>
</comment>
<dbReference type="Pfam" id="PF05405">
    <property type="entry name" value="Mt_ATP-synt_B"/>
    <property type="match status" value="1"/>
</dbReference>
<gene>
    <name evidence="9" type="primary">ATP4</name>
    <name evidence="9" type="ORF">HK097_009055</name>
</gene>
<dbReference type="InterPro" id="IPR008688">
    <property type="entry name" value="ATP_synth_Bsub_B/MI25"/>
</dbReference>
<dbReference type="PANTHER" id="PTHR12733">
    <property type="entry name" value="MITOCHONDRIAL ATP SYNTHASE B CHAIN"/>
    <property type="match status" value="1"/>
</dbReference>
<name>A0AAD5S9M3_9FUNG</name>
<keyword evidence="6 8" id="KW-0496">Mitochondrion</keyword>
<comment type="function">
    <text evidence="8">Subunit b, of the mitochondrial membrane ATP synthase complex (F(1)F(0) ATP synthase or Complex V) that produces ATP from ADP in the presence of a proton gradient across the membrane which is generated by electron transport complexes of the respiratory chain. ATP synthase complex consist of a soluble F(1) head domain - the catalytic core - and a membrane F(1) domain - the membrane proton channel. These two domains are linked by a central stalk rotating inside the F(1) region and a stationary peripheral stalk. During catalysis, ATP synthesis in the catalytic domain of F(1) is coupled via a rotary mechanism of the central stalk subunits to proton translocation. In vivo, can only synthesize ATP although its ATP hydrolase activity can be activated artificially in vitro. Part of the complex F(0) domain. Part of the complex F(0) domain and the peripheric stalk, which acts as a stator to hold the catalytic alpha(3)beta(3) subcomplex and subunit a/ATP6 static relative to the rotary elements.</text>
</comment>
<dbReference type="GO" id="GO:0005743">
    <property type="term" value="C:mitochondrial inner membrane"/>
    <property type="evidence" value="ECO:0007669"/>
    <property type="project" value="UniProtKB-SubCell"/>
</dbReference>
<evidence type="ECO:0000256" key="4">
    <source>
        <dbReference type="ARBA" id="ARBA00022792"/>
    </source>
</evidence>
<keyword evidence="7 8" id="KW-0472">Membrane</keyword>
<evidence type="ECO:0000256" key="2">
    <source>
        <dbReference type="ARBA" id="ARBA00022547"/>
    </source>
</evidence>
<dbReference type="InterPro" id="IPR013837">
    <property type="entry name" value="ATP_synth_F0_suB"/>
</dbReference>
<protein>
    <recommendedName>
        <fullName evidence="8">ATP synthase subunit 4</fullName>
    </recommendedName>
</protein>
<comment type="subcellular location">
    <subcellularLocation>
        <location evidence="8">Mitochondrion</location>
    </subcellularLocation>
    <subcellularLocation>
        <location evidence="8">Mitochondrion inner membrane</location>
    </subcellularLocation>
</comment>
<dbReference type="EMBL" id="JADGJD010000571">
    <property type="protein sequence ID" value="KAJ3049964.1"/>
    <property type="molecule type" value="Genomic_DNA"/>
</dbReference>
<evidence type="ECO:0000313" key="10">
    <source>
        <dbReference type="Proteomes" id="UP001212841"/>
    </source>
</evidence>
<comment type="subunit">
    <text evidence="8">F-type ATPases have 2 components, CF(1) - the catalytic core - and CF(0) - the membrane proton channel. In yeast, the dimeric form of ATP synthase consists of 17 polypeptides: alpha, beta, gamma, delta, epsilon, 4 (B), 5 (OSCP), 6 (A), 8, 9 (C), d, E (Tim11), f, g, h, i/j and k.</text>
</comment>
<dbReference type="Proteomes" id="UP001212841">
    <property type="component" value="Unassembled WGS sequence"/>
</dbReference>
<keyword evidence="2 8" id="KW-0138">CF(0)</keyword>
<sequence length="249" mass="27989">MASRLVSRTAMRTALSQSVLPRQVAAASRGALIQQKNQYATETTPARPEPKAAAEALINRFPGQTLAQKSGTVLVVSSIAAYLISKEIYIIDAETFEMGCIFGAYYLWYNMGKESAAEYFKERRGTIKRVLEQAREEHKTVVQERIAHITKMDDLVDVTKGMFEMSKEIAKLEAEAYELKQKVAFTTEIKSTLDAWVRHEASIRDSQQRQLVQHVIDKIKNNLQDPRLQQQILAESVAEVDRLTKGAAA</sequence>
<evidence type="ECO:0000256" key="3">
    <source>
        <dbReference type="ARBA" id="ARBA00022781"/>
    </source>
</evidence>
<organism evidence="9 10">
    <name type="scientific">Rhizophlyctis rosea</name>
    <dbReference type="NCBI Taxonomy" id="64517"/>
    <lineage>
        <taxon>Eukaryota</taxon>
        <taxon>Fungi</taxon>
        <taxon>Fungi incertae sedis</taxon>
        <taxon>Chytridiomycota</taxon>
        <taxon>Chytridiomycota incertae sedis</taxon>
        <taxon>Chytridiomycetes</taxon>
        <taxon>Rhizophlyctidales</taxon>
        <taxon>Rhizophlyctidaceae</taxon>
        <taxon>Rhizophlyctis</taxon>
    </lineage>
</organism>
<evidence type="ECO:0000256" key="5">
    <source>
        <dbReference type="ARBA" id="ARBA00023065"/>
    </source>
</evidence>
<dbReference type="SUPFAM" id="SSF161060">
    <property type="entry name" value="ATP synthase B chain-like"/>
    <property type="match status" value="1"/>
</dbReference>
<keyword evidence="3 8" id="KW-0375">Hydrogen ion transport</keyword>
<keyword evidence="5 8" id="KW-0406">Ion transport</keyword>
<evidence type="ECO:0000256" key="8">
    <source>
        <dbReference type="RuleBase" id="RU368017"/>
    </source>
</evidence>
<evidence type="ECO:0000313" key="9">
    <source>
        <dbReference type="EMBL" id="KAJ3049964.1"/>
    </source>
</evidence>
<dbReference type="AlphaFoldDB" id="A0AAD5S9M3"/>
<reference evidence="9" key="1">
    <citation type="submission" date="2020-05" db="EMBL/GenBank/DDBJ databases">
        <title>Phylogenomic resolution of chytrid fungi.</title>
        <authorList>
            <person name="Stajich J.E."/>
            <person name="Amses K."/>
            <person name="Simmons R."/>
            <person name="Seto K."/>
            <person name="Myers J."/>
            <person name="Bonds A."/>
            <person name="Quandt C.A."/>
            <person name="Barry K."/>
            <person name="Liu P."/>
            <person name="Grigoriev I."/>
            <person name="Longcore J.E."/>
            <person name="James T.Y."/>
        </authorList>
    </citation>
    <scope>NUCLEOTIDE SEQUENCE</scope>
    <source>
        <strain evidence="9">JEL0318</strain>
    </source>
</reference>
<keyword evidence="1 8" id="KW-0813">Transport</keyword>
<evidence type="ECO:0000256" key="6">
    <source>
        <dbReference type="ARBA" id="ARBA00023128"/>
    </source>
</evidence>
<keyword evidence="4 8" id="KW-0999">Mitochondrion inner membrane</keyword>
<comment type="similarity">
    <text evidence="8">Belongs to the eukaryotic ATPase B chain family.</text>
</comment>